<dbReference type="InterPro" id="IPR011006">
    <property type="entry name" value="CheY-like_superfamily"/>
</dbReference>
<reference evidence="6 7" key="1">
    <citation type="submission" date="2020-02" db="EMBL/GenBank/DDBJ databases">
        <title>Rhodobacter algicola sp. nov., isolated from microalga culture.</title>
        <authorList>
            <person name="Park C.-Y."/>
        </authorList>
    </citation>
    <scope>NUCLEOTIDE SEQUENCE [LARGE SCALE GENOMIC DNA]</scope>
    <source>
        <strain evidence="6 7">ETT8</strain>
    </source>
</reference>
<dbReference type="SMART" id="SM00387">
    <property type="entry name" value="HATPase_c"/>
    <property type="match status" value="1"/>
</dbReference>
<name>A0A6B3RXQ2_9RHOB</name>
<evidence type="ECO:0000313" key="6">
    <source>
        <dbReference type="EMBL" id="NEX48665.1"/>
    </source>
</evidence>
<gene>
    <name evidence="6" type="ORF">G3572_20925</name>
</gene>
<dbReference type="InterPro" id="IPR003594">
    <property type="entry name" value="HATPase_dom"/>
</dbReference>
<evidence type="ECO:0000259" key="5">
    <source>
        <dbReference type="PROSITE" id="PS50110"/>
    </source>
</evidence>
<proteinExistence type="predicted"/>
<dbReference type="InterPro" id="IPR036890">
    <property type="entry name" value="HATPase_C_sf"/>
</dbReference>
<dbReference type="InterPro" id="IPR001789">
    <property type="entry name" value="Sig_transdc_resp-reg_receiver"/>
</dbReference>
<dbReference type="InterPro" id="IPR005467">
    <property type="entry name" value="His_kinase_dom"/>
</dbReference>
<dbReference type="Gene3D" id="3.40.50.2300">
    <property type="match status" value="1"/>
</dbReference>
<dbReference type="SUPFAM" id="SSF52172">
    <property type="entry name" value="CheY-like"/>
    <property type="match status" value="1"/>
</dbReference>
<dbReference type="SUPFAM" id="SSF55874">
    <property type="entry name" value="ATPase domain of HSP90 chaperone/DNA topoisomerase II/histidine kinase"/>
    <property type="match status" value="1"/>
</dbReference>
<evidence type="ECO:0000256" key="2">
    <source>
        <dbReference type="ARBA" id="ARBA00012438"/>
    </source>
</evidence>
<organism evidence="6 7">
    <name type="scientific">Pseudotabrizicola algicola</name>
    <dbReference type="NCBI Taxonomy" id="2709381"/>
    <lineage>
        <taxon>Bacteria</taxon>
        <taxon>Pseudomonadati</taxon>
        <taxon>Pseudomonadota</taxon>
        <taxon>Alphaproteobacteria</taxon>
        <taxon>Rhodobacterales</taxon>
        <taxon>Paracoccaceae</taxon>
        <taxon>Pseudotabrizicola</taxon>
    </lineage>
</organism>
<dbReference type="PROSITE" id="PS50109">
    <property type="entry name" value="HIS_KIN"/>
    <property type="match status" value="1"/>
</dbReference>
<dbReference type="Proteomes" id="UP000481421">
    <property type="component" value="Unassembled WGS sequence"/>
</dbReference>
<dbReference type="PANTHER" id="PTHR43065">
    <property type="entry name" value="SENSOR HISTIDINE KINASE"/>
    <property type="match status" value="1"/>
</dbReference>
<evidence type="ECO:0000256" key="3">
    <source>
        <dbReference type="PROSITE-ProRule" id="PRU00169"/>
    </source>
</evidence>
<feature type="domain" description="Histidine kinase" evidence="4">
    <location>
        <begin position="122"/>
        <end position="328"/>
    </location>
</feature>
<evidence type="ECO:0000256" key="1">
    <source>
        <dbReference type="ARBA" id="ARBA00000085"/>
    </source>
</evidence>
<dbReference type="SUPFAM" id="SSF47384">
    <property type="entry name" value="Homodimeric domain of signal transducing histidine kinase"/>
    <property type="match status" value="1"/>
</dbReference>
<dbReference type="PANTHER" id="PTHR43065:SF42">
    <property type="entry name" value="TWO-COMPONENT SENSOR PPRA"/>
    <property type="match status" value="1"/>
</dbReference>
<feature type="modified residue" description="4-aspartylphosphate" evidence="3">
    <location>
        <position position="387"/>
    </location>
</feature>
<dbReference type="GO" id="GO:0000155">
    <property type="term" value="F:phosphorelay sensor kinase activity"/>
    <property type="evidence" value="ECO:0007669"/>
    <property type="project" value="InterPro"/>
</dbReference>
<dbReference type="AlphaFoldDB" id="A0A6B3RXQ2"/>
<sequence>MAQRTALYENMMAGISDGVAILSDQGQIVAHNQRLAPFLRIDPARLAGRPRLAEVIAEAGWQAGEAPGCLSLPSGPQAELRESPLPGGGAVVLVSDATERRQMEDRLRQIQRIEALGKVSGEVAHDFDNILSTISGCLHLMDSAPPDRQAPLRQTIASAVDLGTPLTGRLLAFARRQHLEPDSVDLPTLVDGIADLVGFALRDEVELVIDCCPGQLPVLVDPGQLESAILNLCLNAGQAIEGAGRITLSVRRERDLARIEVADTGTGMTPEVLAHAMEPFFTARADGTGTGLGLAMVYGFIRQSGGDIDIVSTPAKGTIVRLVLPLQQAKASMLPRLGTVLLVEDDPSDRNTSLALLAPATDRLLVAEDRTSALRHLAEPVGLIVTDLTLHGQIEGWRLADAALTRWPDARAIVVSGHLPNVQPLSARFPGRIATLAKPLTQDLLSRTMVELFKSRIENATIARHGL</sequence>
<accession>A0A6B3RXQ2</accession>
<dbReference type="Gene3D" id="3.30.565.10">
    <property type="entry name" value="Histidine kinase-like ATPase, C-terminal domain"/>
    <property type="match status" value="1"/>
</dbReference>
<comment type="caution">
    <text evidence="6">The sequence shown here is derived from an EMBL/GenBank/DDBJ whole genome shotgun (WGS) entry which is preliminary data.</text>
</comment>
<evidence type="ECO:0000259" key="4">
    <source>
        <dbReference type="PROSITE" id="PS50109"/>
    </source>
</evidence>
<dbReference type="EC" id="2.7.13.3" evidence="2"/>
<keyword evidence="7" id="KW-1185">Reference proteome</keyword>
<dbReference type="PRINTS" id="PR00344">
    <property type="entry name" value="BCTRLSENSOR"/>
</dbReference>
<evidence type="ECO:0000313" key="7">
    <source>
        <dbReference type="Proteomes" id="UP000481421"/>
    </source>
</evidence>
<feature type="domain" description="Response regulatory" evidence="5">
    <location>
        <begin position="339"/>
        <end position="453"/>
    </location>
</feature>
<dbReference type="InterPro" id="IPR036097">
    <property type="entry name" value="HisK_dim/P_sf"/>
</dbReference>
<dbReference type="Gene3D" id="1.10.287.130">
    <property type="match status" value="1"/>
</dbReference>
<comment type="catalytic activity">
    <reaction evidence="1">
        <text>ATP + protein L-histidine = ADP + protein N-phospho-L-histidine.</text>
        <dbReference type="EC" id="2.7.13.3"/>
    </reaction>
</comment>
<dbReference type="InterPro" id="IPR004358">
    <property type="entry name" value="Sig_transdc_His_kin-like_C"/>
</dbReference>
<protein>
    <recommendedName>
        <fullName evidence="2">histidine kinase</fullName>
        <ecNumber evidence="2">2.7.13.3</ecNumber>
    </recommendedName>
</protein>
<dbReference type="Pfam" id="PF02518">
    <property type="entry name" value="HATPase_c"/>
    <property type="match status" value="1"/>
</dbReference>
<dbReference type="PROSITE" id="PS50110">
    <property type="entry name" value="RESPONSE_REGULATORY"/>
    <property type="match status" value="1"/>
</dbReference>
<dbReference type="EMBL" id="JAAIKE010000015">
    <property type="protein sequence ID" value="NEX48665.1"/>
    <property type="molecule type" value="Genomic_DNA"/>
</dbReference>
<keyword evidence="3" id="KW-0597">Phosphoprotein</keyword>